<name>A0ACB8X2N0_9TELE</name>
<reference evidence="1" key="1">
    <citation type="submission" date="2022-04" db="EMBL/GenBank/DDBJ databases">
        <title>Jade perch genome.</title>
        <authorList>
            <person name="Chao B."/>
        </authorList>
    </citation>
    <scope>NUCLEOTIDE SEQUENCE</scope>
    <source>
        <strain evidence="1">CB-2022</strain>
    </source>
</reference>
<comment type="caution">
    <text evidence="1">The sequence shown here is derived from an EMBL/GenBank/DDBJ whole genome shotgun (WGS) entry which is preliminary data.</text>
</comment>
<dbReference type="EMBL" id="CM041534">
    <property type="protein sequence ID" value="KAI3373822.1"/>
    <property type="molecule type" value="Genomic_DNA"/>
</dbReference>
<proteinExistence type="predicted"/>
<evidence type="ECO:0000313" key="2">
    <source>
        <dbReference type="Proteomes" id="UP000831701"/>
    </source>
</evidence>
<organism evidence="1 2">
    <name type="scientific">Scortum barcoo</name>
    <name type="common">barcoo grunter</name>
    <dbReference type="NCBI Taxonomy" id="214431"/>
    <lineage>
        <taxon>Eukaryota</taxon>
        <taxon>Metazoa</taxon>
        <taxon>Chordata</taxon>
        <taxon>Craniata</taxon>
        <taxon>Vertebrata</taxon>
        <taxon>Euteleostomi</taxon>
        <taxon>Actinopterygii</taxon>
        <taxon>Neopterygii</taxon>
        <taxon>Teleostei</taxon>
        <taxon>Neoteleostei</taxon>
        <taxon>Acanthomorphata</taxon>
        <taxon>Eupercaria</taxon>
        <taxon>Centrarchiformes</taxon>
        <taxon>Terapontoidei</taxon>
        <taxon>Terapontidae</taxon>
        <taxon>Scortum</taxon>
    </lineage>
</organism>
<gene>
    <name evidence="1" type="ORF">L3Q82_022396</name>
</gene>
<sequence length="122" mass="13324">MPSTEEVEAGDSEVDSSITQAEVTEVVHKLLSGKAPGVDEIRPEYLKSLDAVGLSWLTCLCSIAWRSGTVPLEWQTKPPSPMPGHLREFAADSRTWDSRGTMQFLSLSCGTLDQLYNLLQGA</sequence>
<keyword evidence="2" id="KW-1185">Reference proteome</keyword>
<dbReference type="Proteomes" id="UP000831701">
    <property type="component" value="Chromosome 4"/>
</dbReference>
<accession>A0ACB8X2N0</accession>
<protein>
    <submittedName>
        <fullName evidence="1">Uncharacterized protein</fullName>
    </submittedName>
</protein>
<evidence type="ECO:0000313" key="1">
    <source>
        <dbReference type="EMBL" id="KAI3373822.1"/>
    </source>
</evidence>